<keyword evidence="3" id="KW-0611">Plant defense</keyword>
<dbReference type="Gene3D" id="3.80.10.10">
    <property type="entry name" value="Ribonuclease Inhibitor"/>
    <property type="match status" value="4"/>
</dbReference>
<dbReference type="InterPro" id="IPR032675">
    <property type="entry name" value="LRR_dom_sf"/>
</dbReference>
<dbReference type="OrthoDB" id="1898799at2759"/>
<evidence type="ECO:0000256" key="2">
    <source>
        <dbReference type="ARBA" id="ARBA00022741"/>
    </source>
</evidence>
<feature type="region of interest" description="Disordered" evidence="5">
    <location>
        <begin position="1698"/>
        <end position="1739"/>
    </location>
</feature>
<evidence type="ECO:0000259" key="6">
    <source>
        <dbReference type="Pfam" id="PF00931"/>
    </source>
</evidence>
<organism evidence="8 9">
    <name type="scientific">Hibiscus trionum</name>
    <name type="common">Flower of an hour</name>
    <dbReference type="NCBI Taxonomy" id="183268"/>
    <lineage>
        <taxon>Eukaryota</taxon>
        <taxon>Viridiplantae</taxon>
        <taxon>Streptophyta</taxon>
        <taxon>Embryophyta</taxon>
        <taxon>Tracheophyta</taxon>
        <taxon>Spermatophyta</taxon>
        <taxon>Magnoliopsida</taxon>
        <taxon>eudicotyledons</taxon>
        <taxon>Gunneridae</taxon>
        <taxon>Pentapetalae</taxon>
        <taxon>rosids</taxon>
        <taxon>malvids</taxon>
        <taxon>Malvales</taxon>
        <taxon>Malvaceae</taxon>
        <taxon>Malvoideae</taxon>
        <taxon>Hibiscus</taxon>
    </lineage>
</organism>
<keyword evidence="2" id="KW-0547">Nucleotide-binding</keyword>
<protein>
    <recommendedName>
        <fullName evidence="10">NB-ARC domain-containing protein</fullName>
    </recommendedName>
</protein>
<dbReference type="SUPFAM" id="SSF52540">
    <property type="entry name" value="P-loop containing nucleoside triphosphate hydrolases"/>
    <property type="match status" value="1"/>
</dbReference>
<name>A0A9W7HLJ0_HIBTR</name>
<dbReference type="GO" id="GO:0006952">
    <property type="term" value="P:defense response"/>
    <property type="evidence" value="ECO:0007669"/>
    <property type="project" value="UniProtKB-KW"/>
</dbReference>
<reference evidence="8" key="1">
    <citation type="submission" date="2023-05" db="EMBL/GenBank/DDBJ databases">
        <title>Genome and transcriptome analyses reveal genes involved in the formation of fine ridges on petal epidermal cells in Hibiscus trionum.</title>
        <authorList>
            <person name="Koshimizu S."/>
            <person name="Masuda S."/>
            <person name="Ishii T."/>
            <person name="Shirasu K."/>
            <person name="Hoshino A."/>
            <person name="Arita M."/>
        </authorList>
    </citation>
    <scope>NUCLEOTIDE SEQUENCE</scope>
    <source>
        <strain evidence="8">Hamamatsu line</strain>
    </source>
</reference>
<dbReference type="Gene3D" id="3.40.50.300">
    <property type="entry name" value="P-loop containing nucleotide triphosphate hydrolases"/>
    <property type="match status" value="1"/>
</dbReference>
<dbReference type="PRINTS" id="PR00364">
    <property type="entry name" value="DISEASERSIST"/>
</dbReference>
<accession>A0A9W7HLJ0</accession>
<dbReference type="Proteomes" id="UP001165190">
    <property type="component" value="Unassembled WGS sequence"/>
</dbReference>
<feature type="compositionally biased region" description="Acidic residues" evidence="5">
    <location>
        <begin position="1701"/>
        <end position="1716"/>
    </location>
</feature>
<dbReference type="SUPFAM" id="SSF52058">
    <property type="entry name" value="L domain-like"/>
    <property type="match status" value="1"/>
</dbReference>
<evidence type="ECO:0000313" key="9">
    <source>
        <dbReference type="Proteomes" id="UP001165190"/>
    </source>
</evidence>
<evidence type="ECO:0000256" key="3">
    <source>
        <dbReference type="ARBA" id="ARBA00022821"/>
    </source>
</evidence>
<feature type="domain" description="Disease resistance protein At4g27190-like leucine-rich repeats" evidence="7">
    <location>
        <begin position="1115"/>
        <end position="1222"/>
    </location>
</feature>
<dbReference type="GO" id="GO:0043531">
    <property type="term" value="F:ADP binding"/>
    <property type="evidence" value="ECO:0007669"/>
    <property type="project" value="InterPro"/>
</dbReference>
<evidence type="ECO:0000256" key="4">
    <source>
        <dbReference type="ARBA" id="ARBA00022840"/>
    </source>
</evidence>
<dbReference type="GO" id="GO:0005524">
    <property type="term" value="F:ATP binding"/>
    <property type="evidence" value="ECO:0007669"/>
    <property type="project" value="UniProtKB-KW"/>
</dbReference>
<feature type="domain" description="Disease resistance protein At4g27190-like leucine-rich repeats" evidence="7">
    <location>
        <begin position="965"/>
        <end position="1101"/>
    </location>
</feature>
<comment type="caution">
    <text evidence="8">The sequence shown here is derived from an EMBL/GenBank/DDBJ whole genome shotgun (WGS) entry which is preliminary data.</text>
</comment>
<evidence type="ECO:0008006" key="10">
    <source>
        <dbReference type="Google" id="ProtNLM"/>
    </source>
</evidence>
<dbReference type="InterPro" id="IPR057135">
    <property type="entry name" value="At4g27190-like_LRR"/>
</dbReference>
<evidence type="ECO:0000256" key="5">
    <source>
        <dbReference type="SAM" id="MobiDB-lite"/>
    </source>
</evidence>
<keyword evidence="9" id="KW-1185">Reference proteome</keyword>
<dbReference type="Pfam" id="PF00931">
    <property type="entry name" value="NB-ARC"/>
    <property type="match status" value="1"/>
</dbReference>
<evidence type="ECO:0000259" key="7">
    <source>
        <dbReference type="Pfam" id="PF23247"/>
    </source>
</evidence>
<gene>
    <name evidence="8" type="ORF">HRI_001630600</name>
</gene>
<dbReference type="InterPro" id="IPR027417">
    <property type="entry name" value="P-loop_NTPase"/>
</dbReference>
<dbReference type="InterPro" id="IPR050905">
    <property type="entry name" value="Plant_NBS-LRR"/>
</dbReference>
<feature type="domain" description="NB-ARC" evidence="6">
    <location>
        <begin position="201"/>
        <end position="288"/>
    </location>
</feature>
<dbReference type="PANTHER" id="PTHR33463:SF149">
    <property type="entry name" value="NB-ARC DOMAIN-CONTAINING PROTEIN"/>
    <property type="match status" value="1"/>
</dbReference>
<dbReference type="InterPro" id="IPR002182">
    <property type="entry name" value="NB-ARC"/>
</dbReference>
<dbReference type="SUPFAM" id="SSF52047">
    <property type="entry name" value="RNI-like"/>
    <property type="match status" value="2"/>
</dbReference>
<feature type="domain" description="Disease resistance protein At4g27190-like leucine-rich repeats" evidence="7">
    <location>
        <begin position="1248"/>
        <end position="1393"/>
    </location>
</feature>
<keyword evidence="4" id="KW-0067">ATP-binding</keyword>
<proteinExistence type="inferred from homology"/>
<dbReference type="Gene3D" id="1.10.8.430">
    <property type="entry name" value="Helical domain of apoptotic protease-activating factors"/>
    <property type="match status" value="1"/>
</dbReference>
<dbReference type="PANTHER" id="PTHR33463">
    <property type="entry name" value="NB-ARC DOMAIN-CONTAINING PROTEIN-RELATED"/>
    <property type="match status" value="1"/>
</dbReference>
<dbReference type="EMBL" id="BSYR01000016">
    <property type="protein sequence ID" value="GMI79614.1"/>
    <property type="molecule type" value="Genomic_DNA"/>
</dbReference>
<feature type="compositionally biased region" description="Polar residues" evidence="5">
    <location>
        <begin position="1720"/>
        <end position="1729"/>
    </location>
</feature>
<feature type="domain" description="Disease resistance protein At4g27190-like leucine-rich repeats" evidence="7">
    <location>
        <begin position="1550"/>
        <end position="1659"/>
    </location>
</feature>
<comment type="similarity">
    <text evidence="1">Belongs to the disease resistance NB-LRR family.</text>
</comment>
<feature type="domain" description="Disease resistance protein At4g27190-like leucine-rich repeats" evidence="7">
    <location>
        <begin position="731"/>
        <end position="812"/>
    </location>
</feature>
<feature type="domain" description="Disease resistance protein At4g27190-like leucine-rich repeats" evidence="7">
    <location>
        <begin position="833"/>
        <end position="939"/>
    </location>
</feature>
<dbReference type="InterPro" id="IPR042197">
    <property type="entry name" value="Apaf_helical"/>
</dbReference>
<evidence type="ECO:0000313" key="8">
    <source>
        <dbReference type="EMBL" id="GMI79614.1"/>
    </source>
</evidence>
<dbReference type="Pfam" id="PF23247">
    <property type="entry name" value="LRR_RPS2"/>
    <property type="match status" value="6"/>
</dbReference>
<evidence type="ECO:0000256" key="1">
    <source>
        <dbReference type="ARBA" id="ARBA00008894"/>
    </source>
</evidence>
<sequence length="1739" mass="198481">MEAIISIAGAFASKAAEYTVDPTARQLSYLFKPKAKFQNLRTKVQDLKDAKERVQQFVDAANRKGEVVFDDVQRWLTEVNGKISDEAATQLQEDEEKATKRCFAGFCLDFKSRYHLSKKADKEANAITQLLAKKDSFNIDNAVSYLPPVEVTYIIRPEKGYEAFESRSAAFDGVTAALKDDAVGIIGVFGMGGVGLELEKDPSEHVRAARICDRLKKAKKILVILDDLWKEQEVDTLGIPSADQHKGCKTLITSRSLDVLKRMDSRHNISIDILKEEEAWNLFKKMAGPFVESSNLQSTAVEIAKRCAGLPIAIATIAKALKPKEDLCEWEDALRRLSKPSQRNFKGIPAKAYSAIELSYKFLQGEELGPIFLLCSIMGHDADVEDLLRYAFGLGFIHDVHTMKESRDSVLTLVNNLKASCLLLEGSRPNRFDTHDVVRDVAQSIASRDLHWLVLTKEWPDEEKMKESQLISLQNVEDSELFNHELECPNLDYFSVGLEGSSSLKISENFFKGMQRLKVLEFRTTNLRALPSSIGCLKTLCKLRLRGCVFKDIGILGELGNLEILDLSSSTMKMLPKEIGQLMRLKLLDLSDCYDLEVISPNVLSKLSRLEELYLYDSFDGWEVEGIENPRRNSSLVELQHLPRLTTLEVHIPDVEAIPKGNLFLGKMERYKVSIGDEKWAWHHYREMKASRMLMLKMNKSIHLVDGIKLLLGKTQSLYLDGLEDVGEMQMLCHPNVESFGQLKFMKVKNCNMLKNLFSFSIAKRLCQLEGLEVSNCKNITELIAENEEIDENDILEFNKLRILKLENLQSFNGLLYSENTPQSSPSLFDKKVSCPALEELKVKRCDDKLKHVFTSSMVKSFVHLKKLEVSECEGMEGVIEGTLAAEEGISSSIRVFSKLDYLDLDTLPKLREFCCGINLIEFPLLRRLEIQNCHDLKTFVFDDVKSRVAFSHCLFNEKVIFPVLEELKIENMDNLERLWPDLLVENSFSRLTSIDLLGCPKLLNVFPLSMLTRLQRLDKIYMWNCESVEEIIFGSEYRSQGGSSSSKDVITFEFPALTSLALNYLPKLKSIHHNKMHTINWPSLKQMKVRRCRAVGLLFAYGETSSEQPLFWVNEVSYPVLEELKVEECHKLKYVFTSSSVKSFVHLKTLRVFECEEMEGVIEGTLAAEEGISSNIKVFSKLDSLILEVLPKLRRFCCGINPIEFLSLKRLLISECYDLNTFVFDDGKNIVTPPRYLFNEKVILPELEELEIRGMGNSERLWPDLLVEHSFSSLTSIELKSCHQLLNVFPLSMLTRLQMLNRLNISYCHSVEELISESVPQEGGSSSAMPSLSPQFMQSNVNTFEFPALTSLELLDMPNLRSIHHNKMHTINWPSLKQMRVRACRAVEILFASGETSSEQPLFWVNESTFPNIYQLTLESNAGMKEMIWHCQGQQQHQLLSPYFPNLKVVKLEWYPEQVTVLPSYLFHLLSLPTLQTLEISCCSFKEMIFQSEEGGEEKPASLLLSQITELRLFYLTKLMHLWKEKEGFPNLWFLYVEGCSGLKANLVPSSVSFRNLVNFKVSKCHKIVKLITHSTAKSLVQLKQMSIKSCENIEEIMQGGDDDDEICFPQLSHLKLVDLPKLESFCSSEKHTFKFRSLEYLKVYNCPNMKMFSRGVAHTPLLHKVQIHDYRNQVRWEGSLNSTIQELFREKHTIWTSSDSEESENYEEECETKEDQDNPSTSNTQAITEIAGDDTTR</sequence>